<proteinExistence type="inferred from homology"/>
<reference evidence="11 12" key="1">
    <citation type="submission" date="2017-06" db="EMBL/GenBank/DDBJ databases">
        <authorList>
            <person name="Kim H.J."/>
            <person name="Triplett B.A."/>
        </authorList>
    </citation>
    <scope>NUCLEOTIDE SEQUENCE [LARGE SCALE GENOMIC DNA]</scope>
    <source>
        <strain evidence="11 12">DSM 45207</strain>
    </source>
</reference>
<keyword evidence="4" id="KW-1003">Cell membrane</keyword>
<dbReference type="OrthoDB" id="2200301at2"/>
<evidence type="ECO:0000256" key="10">
    <source>
        <dbReference type="SAM" id="MobiDB-lite"/>
    </source>
</evidence>
<dbReference type="SMART" id="SM01323">
    <property type="entry name" value="YajC"/>
    <property type="match status" value="1"/>
</dbReference>
<evidence type="ECO:0000256" key="2">
    <source>
        <dbReference type="ARBA" id="ARBA00006742"/>
    </source>
</evidence>
<feature type="compositionally biased region" description="Acidic residues" evidence="10">
    <location>
        <begin position="87"/>
        <end position="120"/>
    </location>
</feature>
<organism evidence="11 12">
    <name type="scientific">Haloechinothrix alba</name>
    <dbReference type="NCBI Taxonomy" id="664784"/>
    <lineage>
        <taxon>Bacteria</taxon>
        <taxon>Bacillati</taxon>
        <taxon>Actinomycetota</taxon>
        <taxon>Actinomycetes</taxon>
        <taxon>Pseudonocardiales</taxon>
        <taxon>Pseudonocardiaceae</taxon>
        <taxon>Haloechinothrix</taxon>
    </lineage>
</organism>
<feature type="region of interest" description="Disordered" evidence="10">
    <location>
        <begin position="83"/>
        <end position="134"/>
    </location>
</feature>
<evidence type="ECO:0000256" key="5">
    <source>
        <dbReference type="ARBA" id="ARBA00022692"/>
    </source>
</evidence>
<evidence type="ECO:0000256" key="4">
    <source>
        <dbReference type="ARBA" id="ARBA00022475"/>
    </source>
</evidence>
<protein>
    <submittedName>
        <fullName evidence="11">Preprotein translocase subunit YajC</fullName>
    </submittedName>
</protein>
<dbReference type="PANTHER" id="PTHR33909:SF1">
    <property type="entry name" value="SEC TRANSLOCON ACCESSORY COMPLEX SUBUNIT YAJC"/>
    <property type="match status" value="1"/>
</dbReference>
<sequence>METLFLPMLLLLLALPLFLSVRRQKKQMQEHQELQNSLEVGDRVMTSTGLYATVVDLSDDETLELEIADGLVTTWLRQAVTKKIEPVDEDEFDEDSEDSEDEDLDESSGTDSTEDDDEDRSAEVASSAESGGKQ</sequence>
<keyword evidence="6" id="KW-0653">Protein transport</keyword>
<accession>A0A238WZL1</accession>
<evidence type="ECO:0000256" key="3">
    <source>
        <dbReference type="ARBA" id="ARBA00022448"/>
    </source>
</evidence>
<dbReference type="RefSeq" id="WP_089301159.1">
    <property type="nucleotide sequence ID" value="NZ_FZNW01000008.1"/>
</dbReference>
<dbReference type="EMBL" id="FZNW01000008">
    <property type="protein sequence ID" value="SNR51848.1"/>
    <property type="molecule type" value="Genomic_DNA"/>
</dbReference>
<evidence type="ECO:0000256" key="8">
    <source>
        <dbReference type="ARBA" id="ARBA00023010"/>
    </source>
</evidence>
<keyword evidence="8" id="KW-0811">Translocation</keyword>
<dbReference type="InterPro" id="IPR003849">
    <property type="entry name" value="Preprotein_translocase_YajC"/>
</dbReference>
<evidence type="ECO:0000256" key="7">
    <source>
        <dbReference type="ARBA" id="ARBA00022989"/>
    </source>
</evidence>
<dbReference type="PANTHER" id="PTHR33909">
    <property type="entry name" value="SEC TRANSLOCON ACCESSORY COMPLEX SUBUNIT YAJC"/>
    <property type="match status" value="1"/>
</dbReference>
<comment type="similarity">
    <text evidence="2">Belongs to the YajC family.</text>
</comment>
<dbReference type="GO" id="GO:0015031">
    <property type="term" value="P:protein transport"/>
    <property type="evidence" value="ECO:0007669"/>
    <property type="project" value="UniProtKB-KW"/>
</dbReference>
<keyword evidence="12" id="KW-1185">Reference proteome</keyword>
<evidence type="ECO:0000313" key="12">
    <source>
        <dbReference type="Proteomes" id="UP000198348"/>
    </source>
</evidence>
<name>A0A238WZL1_9PSEU</name>
<dbReference type="Pfam" id="PF02699">
    <property type="entry name" value="YajC"/>
    <property type="match status" value="1"/>
</dbReference>
<comment type="subcellular location">
    <subcellularLocation>
        <location evidence="1">Cell membrane</location>
        <topology evidence="1">Single-pass membrane protein</topology>
    </subcellularLocation>
</comment>
<evidence type="ECO:0000313" key="11">
    <source>
        <dbReference type="EMBL" id="SNR51848.1"/>
    </source>
</evidence>
<dbReference type="NCBIfam" id="TIGR00739">
    <property type="entry name" value="yajC"/>
    <property type="match status" value="1"/>
</dbReference>
<feature type="compositionally biased region" description="Low complexity" evidence="10">
    <location>
        <begin position="123"/>
        <end position="134"/>
    </location>
</feature>
<evidence type="ECO:0000256" key="9">
    <source>
        <dbReference type="ARBA" id="ARBA00023136"/>
    </source>
</evidence>
<keyword evidence="5" id="KW-0812">Transmembrane</keyword>
<evidence type="ECO:0000256" key="1">
    <source>
        <dbReference type="ARBA" id="ARBA00004162"/>
    </source>
</evidence>
<dbReference type="GO" id="GO:0005886">
    <property type="term" value="C:plasma membrane"/>
    <property type="evidence" value="ECO:0007669"/>
    <property type="project" value="UniProtKB-SubCell"/>
</dbReference>
<dbReference type="AlphaFoldDB" id="A0A238WZL1"/>
<gene>
    <name evidence="11" type="ORF">SAMN06265360_10899</name>
</gene>
<evidence type="ECO:0000256" key="6">
    <source>
        <dbReference type="ARBA" id="ARBA00022927"/>
    </source>
</evidence>
<keyword evidence="7" id="KW-1133">Transmembrane helix</keyword>
<keyword evidence="3" id="KW-0813">Transport</keyword>
<keyword evidence="9" id="KW-0472">Membrane</keyword>
<dbReference type="Proteomes" id="UP000198348">
    <property type="component" value="Unassembled WGS sequence"/>
</dbReference>